<organism evidence="1 2">
    <name type="scientific">Saccharopolyspora cebuensis</name>
    <dbReference type="NCBI Taxonomy" id="418759"/>
    <lineage>
        <taxon>Bacteria</taxon>
        <taxon>Bacillati</taxon>
        <taxon>Actinomycetota</taxon>
        <taxon>Actinomycetes</taxon>
        <taxon>Pseudonocardiales</taxon>
        <taxon>Pseudonocardiaceae</taxon>
        <taxon>Saccharopolyspora</taxon>
    </lineage>
</organism>
<gene>
    <name evidence="1" type="ORF">AB8O55_26605</name>
</gene>
<accession>A0ABV4CR38</accession>
<protein>
    <submittedName>
        <fullName evidence="1">Uncharacterized protein</fullName>
    </submittedName>
</protein>
<reference evidence="1 2" key="1">
    <citation type="submission" date="2024-08" db="EMBL/GenBank/DDBJ databases">
        <title>Genome mining of Saccharopolyspora cebuensis PGLac3 from Nigerian medicinal plant.</title>
        <authorList>
            <person name="Ezeobiora C.E."/>
            <person name="Igbokwe N.H."/>
            <person name="Amin D.H."/>
            <person name="Mendie U.E."/>
        </authorList>
    </citation>
    <scope>NUCLEOTIDE SEQUENCE [LARGE SCALE GENOMIC DNA]</scope>
    <source>
        <strain evidence="1 2">PGLac3</strain>
    </source>
</reference>
<dbReference type="Proteomes" id="UP001564626">
    <property type="component" value="Unassembled WGS sequence"/>
</dbReference>
<evidence type="ECO:0000313" key="2">
    <source>
        <dbReference type="Proteomes" id="UP001564626"/>
    </source>
</evidence>
<evidence type="ECO:0000313" key="1">
    <source>
        <dbReference type="EMBL" id="MEY8042993.1"/>
    </source>
</evidence>
<name>A0ABV4CR38_9PSEU</name>
<sequence>MWPTEDPTEQLRWRIPCTTPHGEQGTVTVLVMGDRIALVLPPGDTLVFTADEAVDVANLLENAAGYTIPVQADGRTERPPTPT</sequence>
<proteinExistence type="predicted"/>
<dbReference type="EMBL" id="JBGEHV010000072">
    <property type="protein sequence ID" value="MEY8042993.1"/>
    <property type="molecule type" value="Genomic_DNA"/>
</dbReference>
<comment type="caution">
    <text evidence="1">The sequence shown here is derived from an EMBL/GenBank/DDBJ whole genome shotgun (WGS) entry which is preliminary data.</text>
</comment>
<keyword evidence="2" id="KW-1185">Reference proteome</keyword>
<dbReference type="RefSeq" id="WP_345359346.1">
    <property type="nucleotide sequence ID" value="NZ_BAABII010000004.1"/>
</dbReference>